<dbReference type="InterPro" id="IPR042868">
    <property type="entry name" value="PHYHIP/PHYHIPL"/>
</dbReference>
<accession>A0AAD9NC30</accession>
<dbReference type="EMBL" id="JAODUP010000110">
    <property type="protein sequence ID" value="KAK2161739.1"/>
    <property type="molecule type" value="Genomic_DNA"/>
</dbReference>
<evidence type="ECO:0000259" key="1">
    <source>
        <dbReference type="Pfam" id="PF19281"/>
    </source>
</evidence>
<protein>
    <recommendedName>
        <fullName evidence="1">Phytanoyl-CoA hydroxylase-interacting protein-like C-terminal domain-containing protein</fullName>
    </recommendedName>
</protein>
<dbReference type="InterPro" id="IPR045545">
    <property type="entry name" value="PHYIP/PHIPL_C"/>
</dbReference>
<proteinExistence type="predicted"/>
<dbReference type="Proteomes" id="UP001208570">
    <property type="component" value="Unassembled WGS sequence"/>
</dbReference>
<comment type="caution">
    <text evidence="2">The sequence shown here is derived from an EMBL/GenBank/DDBJ whole genome shotgun (WGS) entry which is preliminary data.</text>
</comment>
<sequence length="168" mass="19032">MTRNTKDLHGDPRSPINGHLNGLFFNIRVDPETYQLPTCSLFGERRLMIPVEHLIKSTSNIYFTDFYCINRCHYITLVIANPGSPADTFCRKNLLKIEKQNNCFLQVSYPGQGGPCSIHVPSRPIVEVFYTENIDIKSEVQTGALFTYVNMIGQRLGGKTGLIKKHLL</sequence>
<dbReference type="AlphaFoldDB" id="A0AAD9NC30"/>
<name>A0AAD9NC30_9ANNE</name>
<evidence type="ECO:0000313" key="3">
    <source>
        <dbReference type="Proteomes" id="UP001208570"/>
    </source>
</evidence>
<evidence type="ECO:0000313" key="2">
    <source>
        <dbReference type="EMBL" id="KAK2161739.1"/>
    </source>
</evidence>
<dbReference type="PANTHER" id="PTHR15698:SF10">
    <property type="entry name" value="PHYTANOYL-COA HYDROXYLASE-INTERACTING PROTEIN-LIKE C-TERMINAL DOMAIN-CONTAINING PROTEIN"/>
    <property type="match status" value="1"/>
</dbReference>
<reference evidence="2" key="1">
    <citation type="journal article" date="2023" name="Mol. Biol. Evol.">
        <title>Third-Generation Sequencing Reveals the Adaptive Role of the Epigenome in Three Deep-Sea Polychaetes.</title>
        <authorList>
            <person name="Perez M."/>
            <person name="Aroh O."/>
            <person name="Sun Y."/>
            <person name="Lan Y."/>
            <person name="Juniper S.K."/>
            <person name="Young C.R."/>
            <person name="Angers B."/>
            <person name="Qian P.Y."/>
        </authorList>
    </citation>
    <scope>NUCLEOTIDE SEQUENCE</scope>
    <source>
        <strain evidence="2">P08H-3</strain>
    </source>
</reference>
<organism evidence="2 3">
    <name type="scientific">Paralvinella palmiformis</name>
    <dbReference type="NCBI Taxonomy" id="53620"/>
    <lineage>
        <taxon>Eukaryota</taxon>
        <taxon>Metazoa</taxon>
        <taxon>Spiralia</taxon>
        <taxon>Lophotrochozoa</taxon>
        <taxon>Annelida</taxon>
        <taxon>Polychaeta</taxon>
        <taxon>Sedentaria</taxon>
        <taxon>Canalipalpata</taxon>
        <taxon>Terebellida</taxon>
        <taxon>Terebelliformia</taxon>
        <taxon>Alvinellidae</taxon>
        <taxon>Paralvinella</taxon>
    </lineage>
</organism>
<dbReference type="Pfam" id="PF19281">
    <property type="entry name" value="PHYHIP_C"/>
    <property type="match status" value="1"/>
</dbReference>
<gene>
    <name evidence="2" type="ORF">LSH36_110g01030</name>
</gene>
<feature type="domain" description="Phytanoyl-CoA hydroxylase-interacting protein-like C-terminal" evidence="1">
    <location>
        <begin position="2"/>
        <end position="138"/>
    </location>
</feature>
<dbReference type="PANTHER" id="PTHR15698">
    <property type="entry name" value="PROTEIN CBG15099"/>
    <property type="match status" value="1"/>
</dbReference>
<keyword evidence="3" id="KW-1185">Reference proteome</keyword>